<protein>
    <submittedName>
        <fullName evidence="1">Uncharacterized protein</fullName>
    </submittedName>
</protein>
<dbReference type="OMA" id="ESHWHQE"/>
<organism evidence="1">
    <name type="scientific">Ursus maritimus</name>
    <name type="common">Polar bear</name>
    <name type="synonym">Thalarctos maritimus</name>
    <dbReference type="NCBI Taxonomy" id="29073"/>
    <lineage>
        <taxon>Eukaryota</taxon>
        <taxon>Metazoa</taxon>
        <taxon>Chordata</taxon>
        <taxon>Craniata</taxon>
        <taxon>Vertebrata</taxon>
        <taxon>Euteleostomi</taxon>
        <taxon>Mammalia</taxon>
        <taxon>Eutheria</taxon>
        <taxon>Laurasiatheria</taxon>
        <taxon>Carnivora</taxon>
        <taxon>Caniformia</taxon>
        <taxon>Ursidae</taxon>
        <taxon>Ursus</taxon>
    </lineage>
</organism>
<reference evidence="1" key="1">
    <citation type="submission" date="2019-03" db="UniProtKB">
        <authorList>
            <consortium name="Ensembl"/>
        </authorList>
    </citation>
    <scope>IDENTIFICATION</scope>
</reference>
<proteinExistence type="predicted"/>
<dbReference type="Ensembl" id="ENSUMAT00000035360.1">
    <property type="protein sequence ID" value="ENSUMAP00000029928.1"/>
    <property type="gene ID" value="ENSUMAG00000021645.1"/>
</dbReference>
<dbReference type="Gene3D" id="2.40.50.1000">
    <property type="match status" value="1"/>
</dbReference>
<dbReference type="AlphaFoldDB" id="A0A452V8N9"/>
<evidence type="ECO:0000313" key="1">
    <source>
        <dbReference type="Ensembl" id="ENSUMAP00000029928"/>
    </source>
</evidence>
<accession>A0A452V8N9</accession>
<dbReference type="GeneTree" id="ENSGT01150000288770"/>
<sequence>MANIQTEKAHQKQPTIFRNKKRVLLIENGKEKVNSVWCGDQDDNLEDHCYPPRLPPLHSEGCPDWGHCHGGRVPGLEQDCMIQCAQSQESHWHQELIPEVLR</sequence>
<name>A0A452V8N9_URSMA</name>